<evidence type="ECO:0000313" key="2">
    <source>
        <dbReference type="Proteomes" id="UP000036987"/>
    </source>
</evidence>
<evidence type="ECO:0000313" key="1">
    <source>
        <dbReference type="EMBL" id="KMZ59282.1"/>
    </source>
</evidence>
<keyword evidence="2" id="KW-1185">Reference proteome</keyword>
<name>A0A0K9NTA5_ZOSMR</name>
<reference evidence="2" key="1">
    <citation type="journal article" date="2016" name="Nature">
        <title>The genome of the seagrass Zostera marina reveals angiosperm adaptation to the sea.</title>
        <authorList>
            <person name="Olsen J.L."/>
            <person name="Rouze P."/>
            <person name="Verhelst B."/>
            <person name="Lin Y.-C."/>
            <person name="Bayer T."/>
            <person name="Collen J."/>
            <person name="Dattolo E."/>
            <person name="De Paoli E."/>
            <person name="Dittami S."/>
            <person name="Maumus F."/>
            <person name="Michel G."/>
            <person name="Kersting A."/>
            <person name="Lauritano C."/>
            <person name="Lohaus R."/>
            <person name="Toepel M."/>
            <person name="Tonon T."/>
            <person name="Vanneste K."/>
            <person name="Amirebrahimi M."/>
            <person name="Brakel J."/>
            <person name="Bostroem C."/>
            <person name="Chovatia M."/>
            <person name="Grimwood J."/>
            <person name="Jenkins J.W."/>
            <person name="Jueterbock A."/>
            <person name="Mraz A."/>
            <person name="Stam W.T."/>
            <person name="Tice H."/>
            <person name="Bornberg-Bauer E."/>
            <person name="Green P.J."/>
            <person name="Pearson G.A."/>
            <person name="Procaccini G."/>
            <person name="Duarte C.M."/>
            <person name="Schmutz J."/>
            <person name="Reusch T.B.H."/>
            <person name="Van de Peer Y."/>
        </authorList>
    </citation>
    <scope>NUCLEOTIDE SEQUENCE [LARGE SCALE GENOMIC DNA]</scope>
    <source>
        <strain evidence="2">cv. Finnish</strain>
    </source>
</reference>
<protein>
    <submittedName>
        <fullName evidence="1">Uncharacterized protein</fullName>
    </submittedName>
</protein>
<organism evidence="1 2">
    <name type="scientific">Zostera marina</name>
    <name type="common">Eelgrass</name>
    <dbReference type="NCBI Taxonomy" id="29655"/>
    <lineage>
        <taxon>Eukaryota</taxon>
        <taxon>Viridiplantae</taxon>
        <taxon>Streptophyta</taxon>
        <taxon>Embryophyta</taxon>
        <taxon>Tracheophyta</taxon>
        <taxon>Spermatophyta</taxon>
        <taxon>Magnoliopsida</taxon>
        <taxon>Liliopsida</taxon>
        <taxon>Zosteraceae</taxon>
        <taxon>Zostera</taxon>
    </lineage>
</organism>
<comment type="caution">
    <text evidence="1">The sequence shown here is derived from an EMBL/GenBank/DDBJ whole genome shotgun (WGS) entry which is preliminary data.</text>
</comment>
<gene>
    <name evidence="1" type="ORF">ZOSMA_6G02190</name>
</gene>
<dbReference type="OrthoDB" id="1732834at2759"/>
<accession>A0A0K9NTA5</accession>
<dbReference type="Proteomes" id="UP000036987">
    <property type="component" value="Unassembled WGS sequence"/>
</dbReference>
<dbReference type="EMBL" id="LFYR01001803">
    <property type="protein sequence ID" value="KMZ59282.1"/>
    <property type="molecule type" value="Genomic_DNA"/>
</dbReference>
<dbReference type="AlphaFoldDB" id="A0A0K9NTA5"/>
<sequence length="70" mass="7565">MVGYLAFREALFGNTKISAMTYAFIEAVEKEPGATYGALLFGMCAAIREADSVLISSLIKRVFRNVGNGL</sequence>
<proteinExistence type="predicted"/>